<dbReference type="Pfam" id="PF14959">
    <property type="entry name" value="GSAP-16"/>
    <property type="match status" value="1"/>
</dbReference>
<reference evidence="1" key="1">
    <citation type="submission" date="2022-03" db="EMBL/GenBank/DDBJ databases">
        <authorList>
            <person name="Martin C."/>
        </authorList>
    </citation>
    <scope>NUCLEOTIDE SEQUENCE</scope>
</reference>
<dbReference type="AlphaFoldDB" id="A0A8J1T4X2"/>
<dbReference type="InterPro" id="IPR028010">
    <property type="entry name" value="GSAP_C_dom"/>
</dbReference>
<accession>A0A8J1T4X2</accession>
<sequence>MIDLTPTLNVEVDILQWILDRRKRQDIKGSNDVKFKLLGQEKDGTLLYCWIDIVPELEEEGPVVHIGTYDPSSKYNKLVFMHDKNVNIVNCTINLEKTFLGFVTQEYDSADGTGSPTQRPREIYKAFIAEIQPQERVFYLNIERPNALKLQFLYTKYRGQVDRESHMLVILHKESIGLYHIPISKMGDKAVILGGQPRKQQVTNKKFTWCQFDQQNQRLYVIYHRKSPNQTGGSQYDPVLASFQFTGQANIEVMVELPLEVPVSYSRSSSRSSYLNLPLCSGIPDSSVNIEVVSQSNGTLCVCYQHPLPATPRTSAPLQEFEGALAEELIELKYSVCIIHLGKTLNCSVPKFPRSIAKKSRIHFSVLNDYVLVYLPNYFVHLLNIGIEFEPCHHILNHAIPRHPTQTPTNRSVHLSSFCKDRTKSRSDIGACFYDNASQIAYKMTLNKDGLVNMFRKSVSSSTRLAILHYAVVHNKELPFIKQLFEVMACDVTNSEIPALLEEFLIGYSYSAMRKQLDRDTMRLLPFTTSETGRGQNEKMSSGERVAQISYTPIKQAFTLLTKKLKFTSGDLWDSVCRRLRTVQTEPLQRFNNRSVYNQLLEMEQEEKAPTGSKESSSFFKKLSAAAKIAFGPRPDKKDRPPSRSEQILGTMPHFMDEKEADLKQERIAALTKDRLTQHLCHYLKSDSIQKIQNMSTEYISCQIHQSRLLCHMIWSVMACNQDQYIPLNVPSTQSDYELFQLMERYYLVVIETAFPLPPGFDAFFAALGFRCLDFRLFIQYVDRDVLRLTADFIRQVLEDLEDTPSNVRIKYQLITKLPKEQAMGCFQHWGNKISIKYRANQYVQNILKQVPGASFPEASLPDSTSMGASASLSGSRTATPTNLPFPPLSTFLKLLEQKDPKLISRDAQRITGMDSRFIEEAALLDSKDSLTQQAYIKSGF</sequence>
<evidence type="ECO:0000313" key="1">
    <source>
        <dbReference type="EMBL" id="CAH1785054.1"/>
    </source>
</evidence>
<dbReference type="GO" id="GO:1902004">
    <property type="term" value="P:positive regulation of amyloid-beta formation"/>
    <property type="evidence" value="ECO:0007669"/>
    <property type="project" value="TreeGrafter"/>
</dbReference>
<dbReference type="PANTHER" id="PTHR13630">
    <property type="entry name" value="GAMMA-SECRETASE-ACTIVATING PROTEIN"/>
    <property type="match status" value="1"/>
</dbReference>
<dbReference type="PANTHER" id="PTHR13630:SF1">
    <property type="entry name" value="GAMMA-SECRETASE-ACTIVATING PROTEIN"/>
    <property type="match status" value="1"/>
</dbReference>
<dbReference type="EMBL" id="CAIIXF020000005">
    <property type="protein sequence ID" value="CAH1785054.1"/>
    <property type="molecule type" value="Genomic_DNA"/>
</dbReference>
<organism evidence="1 2">
    <name type="scientific">Owenia fusiformis</name>
    <name type="common">Polychaete worm</name>
    <dbReference type="NCBI Taxonomy" id="6347"/>
    <lineage>
        <taxon>Eukaryota</taxon>
        <taxon>Metazoa</taxon>
        <taxon>Spiralia</taxon>
        <taxon>Lophotrochozoa</taxon>
        <taxon>Annelida</taxon>
        <taxon>Polychaeta</taxon>
        <taxon>Sedentaria</taxon>
        <taxon>Canalipalpata</taxon>
        <taxon>Sabellida</taxon>
        <taxon>Oweniida</taxon>
        <taxon>Oweniidae</taxon>
        <taxon>Owenia</taxon>
    </lineage>
</organism>
<keyword evidence="2" id="KW-1185">Reference proteome</keyword>
<comment type="caution">
    <text evidence="1">The sequence shown here is derived from an EMBL/GenBank/DDBJ whole genome shotgun (WGS) entry which is preliminary data.</text>
</comment>
<name>A0A8J1T4X2_OWEFU</name>
<dbReference type="OrthoDB" id="9997853at2759"/>
<dbReference type="GO" id="GO:0005802">
    <property type="term" value="C:trans-Golgi network"/>
    <property type="evidence" value="ECO:0007669"/>
    <property type="project" value="TreeGrafter"/>
</dbReference>
<evidence type="ECO:0000313" key="2">
    <source>
        <dbReference type="Proteomes" id="UP000749559"/>
    </source>
</evidence>
<protein>
    <submittedName>
        <fullName evidence="1">Uncharacterized protein</fullName>
    </submittedName>
</protein>
<gene>
    <name evidence="1" type="ORF">OFUS_LOCUS11162</name>
</gene>
<dbReference type="InterPro" id="IPR026172">
    <property type="entry name" value="GSAP_fam"/>
</dbReference>
<proteinExistence type="predicted"/>
<dbReference type="Proteomes" id="UP000749559">
    <property type="component" value="Unassembled WGS sequence"/>
</dbReference>